<feature type="domain" description="C3H1-type" evidence="7">
    <location>
        <begin position="145"/>
        <end position="168"/>
    </location>
</feature>
<dbReference type="Proteomes" id="UP001153076">
    <property type="component" value="Unassembled WGS sequence"/>
</dbReference>
<evidence type="ECO:0000313" key="9">
    <source>
        <dbReference type="EMBL" id="KAJ8431126.1"/>
    </source>
</evidence>
<feature type="domain" description="C3H1-type" evidence="7">
    <location>
        <begin position="64"/>
        <end position="92"/>
    </location>
</feature>
<evidence type="ECO:0000259" key="7">
    <source>
        <dbReference type="PROSITE" id="PS50103"/>
    </source>
</evidence>
<proteinExistence type="predicted"/>
<protein>
    <recommendedName>
        <fullName evidence="7">C3H1-type domain-containing protein</fullName>
    </recommendedName>
</protein>
<feature type="zinc finger region" description="C3H1-type" evidence="5">
    <location>
        <begin position="64"/>
        <end position="92"/>
    </location>
</feature>
<dbReference type="SMART" id="SM00356">
    <property type="entry name" value="ZnF_C3H1"/>
    <property type="match status" value="2"/>
</dbReference>
<dbReference type="PROSITE" id="PS50103">
    <property type="entry name" value="ZF_C3H1"/>
    <property type="match status" value="2"/>
</dbReference>
<keyword evidence="3 5" id="KW-0862">Zinc</keyword>
<evidence type="ECO:0000256" key="6">
    <source>
        <dbReference type="SAM" id="MobiDB-lite"/>
    </source>
</evidence>
<dbReference type="Pfam" id="PF00642">
    <property type="entry name" value="zf-CCCH"/>
    <property type="match status" value="2"/>
</dbReference>
<dbReference type="InterPro" id="IPR050974">
    <property type="entry name" value="Plant_ZF_CCCH"/>
</dbReference>
<feature type="region of interest" description="Disordered" evidence="6">
    <location>
        <begin position="172"/>
        <end position="208"/>
    </location>
</feature>
<keyword evidence="4" id="KW-0238">DNA-binding</keyword>
<evidence type="ECO:0000256" key="5">
    <source>
        <dbReference type="PROSITE-ProRule" id="PRU00723"/>
    </source>
</evidence>
<feature type="compositionally biased region" description="Basic and acidic residues" evidence="6">
    <location>
        <begin position="187"/>
        <end position="208"/>
    </location>
</feature>
<dbReference type="InterPro" id="IPR000571">
    <property type="entry name" value="Znf_CCCH"/>
</dbReference>
<evidence type="ECO:0000313" key="8">
    <source>
        <dbReference type="EMBL" id="KAJ8431125.1"/>
    </source>
</evidence>
<dbReference type="GO" id="GO:0003677">
    <property type="term" value="F:DNA binding"/>
    <property type="evidence" value="ECO:0007669"/>
    <property type="project" value="UniProtKB-KW"/>
</dbReference>
<evidence type="ECO:0000256" key="3">
    <source>
        <dbReference type="ARBA" id="ARBA00022833"/>
    </source>
</evidence>
<feature type="compositionally biased region" description="Basic and acidic residues" evidence="6">
    <location>
        <begin position="18"/>
        <end position="31"/>
    </location>
</feature>
<dbReference type="EMBL" id="JAKOGI010000718">
    <property type="protein sequence ID" value="KAJ8431126.1"/>
    <property type="molecule type" value="Genomic_DNA"/>
</dbReference>
<dbReference type="AlphaFoldDB" id="A0A9Q1JTW9"/>
<keyword evidence="10" id="KW-1185">Reference proteome</keyword>
<feature type="zinc finger region" description="C3H1-type" evidence="5">
    <location>
        <begin position="145"/>
        <end position="168"/>
    </location>
</feature>
<feature type="region of interest" description="Disordered" evidence="6">
    <location>
        <begin position="1"/>
        <end position="31"/>
    </location>
</feature>
<dbReference type="Gene3D" id="4.10.1000.10">
    <property type="entry name" value="Zinc finger, CCCH-type"/>
    <property type="match status" value="1"/>
</dbReference>
<dbReference type="OrthoDB" id="411372at2759"/>
<reference evidence="9" key="1">
    <citation type="submission" date="2022-04" db="EMBL/GenBank/DDBJ databases">
        <title>Carnegiea gigantea Genome sequencing and assembly v2.</title>
        <authorList>
            <person name="Copetti D."/>
            <person name="Sanderson M.J."/>
            <person name="Burquez A."/>
            <person name="Wojciechowski M.F."/>
        </authorList>
    </citation>
    <scope>NUCLEOTIDE SEQUENCE</scope>
    <source>
        <strain evidence="9">SGP5-SGP5p</strain>
        <tissue evidence="9">Aerial part</tissue>
    </source>
</reference>
<evidence type="ECO:0000256" key="2">
    <source>
        <dbReference type="ARBA" id="ARBA00022771"/>
    </source>
</evidence>
<keyword evidence="1 5" id="KW-0479">Metal-binding</keyword>
<evidence type="ECO:0000313" key="10">
    <source>
        <dbReference type="Proteomes" id="UP001153076"/>
    </source>
</evidence>
<dbReference type="GO" id="GO:0008270">
    <property type="term" value="F:zinc ion binding"/>
    <property type="evidence" value="ECO:0007669"/>
    <property type="project" value="UniProtKB-KW"/>
</dbReference>
<dbReference type="SUPFAM" id="SSF90229">
    <property type="entry name" value="CCCH zinc finger"/>
    <property type="match status" value="2"/>
</dbReference>
<dbReference type="EMBL" id="JAKOGI010000718">
    <property type="protein sequence ID" value="KAJ8431125.1"/>
    <property type="molecule type" value="Genomic_DNA"/>
</dbReference>
<evidence type="ECO:0000256" key="4">
    <source>
        <dbReference type="ARBA" id="ARBA00023125"/>
    </source>
</evidence>
<accession>A0A9Q1JTW9</accession>
<keyword evidence="2 5" id="KW-0863">Zinc-finger</keyword>
<organism evidence="9 10">
    <name type="scientific">Carnegiea gigantea</name>
    <dbReference type="NCBI Taxonomy" id="171969"/>
    <lineage>
        <taxon>Eukaryota</taxon>
        <taxon>Viridiplantae</taxon>
        <taxon>Streptophyta</taxon>
        <taxon>Embryophyta</taxon>
        <taxon>Tracheophyta</taxon>
        <taxon>Spermatophyta</taxon>
        <taxon>Magnoliopsida</taxon>
        <taxon>eudicotyledons</taxon>
        <taxon>Gunneridae</taxon>
        <taxon>Pentapetalae</taxon>
        <taxon>Caryophyllales</taxon>
        <taxon>Cactineae</taxon>
        <taxon>Cactaceae</taxon>
        <taxon>Cactoideae</taxon>
        <taxon>Echinocereeae</taxon>
        <taxon>Carnegiea</taxon>
    </lineage>
</organism>
<dbReference type="InterPro" id="IPR036855">
    <property type="entry name" value="Znf_CCCH_sf"/>
</dbReference>
<dbReference type="PANTHER" id="PTHR12506:SF82">
    <property type="entry name" value="ZINC FINGER CCCH DOMAIN-CONTAINING PROTEIN 64-RELATED"/>
    <property type="match status" value="1"/>
</dbReference>
<evidence type="ECO:0000256" key="1">
    <source>
        <dbReference type="ARBA" id="ARBA00022723"/>
    </source>
</evidence>
<name>A0A9Q1JTW9_9CARY</name>
<dbReference type="PANTHER" id="PTHR12506">
    <property type="entry name" value="PROTEIN PHOSPHATASE RELATED"/>
    <property type="match status" value="1"/>
</dbReference>
<comment type="caution">
    <text evidence="9">The sequence shown here is derived from an EMBL/GenBank/DDBJ whole genome shotgun (WGS) entry which is preliminary data.</text>
</comment>
<sequence length="208" mass="23378">MHHGRRKPVTGAHYTNSSEDRPPEQYEDRHSTPFGTIRSLYLTVRKLGFSNLRFGLGPSIYPQRPGEIECDYYMKNGECKFGENCKFHHPVDRFEKTRRLTQEQNVKLTLAGLPRRELAVAMHDWAIFFVSRIIDVGPILQGVLHCPFYMKTGTCGYGATCKFDHPPPGEVMASAVAGKETSASGVEDDKKGGQKLTAQERKESSKEG</sequence>
<dbReference type="GO" id="GO:0003729">
    <property type="term" value="F:mRNA binding"/>
    <property type="evidence" value="ECO:0007669"/>
    <property type="project" value="UniProtKB-ARBA"/>
</dbReference>
<gene>
    <name evidence="8" type="ORF">Cgig2_004716</name>
    <name evidence="9" type="ORF">Cgig2_004717</name>
</gene>